<feature type="transmembrane region" description="Helical" evidence="1">
    <location>
        <begin position="73"/>
        <end position="92"/>
    </location>
</feature>
<gene>
    <name evidence="3" type="ORF">GBG18_09415</name>
    <name evidence="2" type="ORF">GBG19_04840</name>
</gene>
<evidence type="ECO:0000313" key="4">
    <source>
        <dbReference type="Proteomes" id="UP000461010"/>
    </source>
</evidence>
<feature type="transmembrane region" description="Helical" evidence="1">
    <location>
        <begin position="49"/>
        <end position="66"/>
    </location>
</feature>
<reference evidence="4 5" key="1">
    <citation type="submission" date="2019-10" db="EMBL/GenBank/DDBJ databases">
        <title>Poseidonibacter ostreae sp. nov., isolated from the gut of the Ostrea denselamellosa.</title>
        <authorList>
            <person name="Choi A."/>
        </authorList>
    </citation>
    <scope>NUCLEOTIDE SEQUENCE [LARGE SCALE GENOMIC DNA]</scope>
    <source>
        <strain evidence="2 5">SJOD-M-33</strain>
        <strain evidence="3 4">SJOD-M-5</strain>
    </source>
</reference>
<dbReference type="RefSeq" id="WP_152190511.1">
    <property type="nucleotide sequence ID" value="NZ_WFKJ01000027.1"/>
</dbReference>
<feature type="transmembrane region" description="Helical" evidence="1">
    <location>
        <begin position="128"/>
        <end position="149"/>
    </location>
</feature>
<proteinExistence type="predicted"/>
<dbReference type="EMBL" id="WFKJ01000027">
    <property type="protein sequence ID" value="KAB7890200.1"/>
    <property type="molecule type" value="Genomic_DNA"/>
</dbReference>
<keyword evidence="1" id="KW-0472">Membrane</keyword>
<sequence>MNTLKIEKIFIVEFLFIICIKLIIEYFYLEILSTTYLYAGFVLDFDMTKYIIGWIIYLFGYSFLYYKRKLHIFEIYLFLYFLYFLPNVVYFSLSNQPVLDFVSLVFPFLFLIFMTTNKEIIPLSRMKYGKLVVLSLSLGIITLVIWHFYKSTGGAYVLNFLDVYPFRAKYDDVSNAGIYGYLNSWAMKIFSVFLLAWALLRAKISLIIIAGISIIMLFIFSGHKSALQGIVLVSFFYFLFGFKDRRVLIIGGFFFMFLIASVLTIFADQIMIGSVLIRRLLFVPAQLNFSYIEYFSLNEHIYWANSVLKLFMDYPYEVTPAKLIGTFLGEPDMSANTGFIASGFMHGSYLGILIYMLIAVIIFNIINLLAKNIDKYIVLSIIILPINTMFISSDLLTTLLTHGLIIAIIVLWLYDSEEYRLSIKKLSIKI</sequence>
<evidence type="ECO:0008006" key="6">
    <source>
        <dbReference type="Google" id="ProtNLM"/>
    </source>
</evidence>
<feature type="transmembrane region" description="Helical" evidence="1">
    <location>
        <begin position="376"/>
        <end position="393"/>
    </location>
</feature>
<organism evidence="2 5">
    <name type="scientific">Poseidonibacter ostreae</name>
    <dbReference type="NCBI Taxonomy" id="2654171"/>
    <lineage>
        <taxon>Bacteria</taxon>
        <taxon>Pseudomonadati</taxon>
        <taxon>Campylobacterota</taxon>
        <taxon>Epsilonproteobacteria</taxon>
        <taxon>Campylobacterales</taxon>
        <taxon>Arcobacteraceae</taxon>
        <taxon>Poseidonibacter</taxon>
    </lineage>
</organism>
<feature type="transmembrane region" description="Helical" evidence="1">
    <location>
        <begin position="204"/>
        <end position="220"/>
    </location>
</feature>
<name>A0A6L4WX09_9BACT</name>
<feature type="transmembrane region" description="Helical" evidence="1">
    <location>
        <begin position="349"/>
        <end position="369"/>
    </location>
</feature>
<keyword evidence="4" id="KW-1185">Reference proteome</keyword>
<dbReference type="AlphaFoldDB" id="A0A6L4WX09"/>
<feature type="transmembrane region" description="Helical" evidence="1">
    <location>
        <begin position="399"/>
        <end position="415"/>
    </location>
</feature>
<feature type="transmembrane region" description="Helical" evidence="1">
    <location>
        <begin position="254"/>
        <end position="277"/>
    </location>
</feature>
<comment type="caution">
    <text evidence="2">The sequence shown here is derived from an EMBL/GenBank/DDBJ whole genome shotgun (WGS) entry which is preliminary data.</text>
</comment>
<evidence type="ECO:0000313" key="2">
    <source>
        <dbReference type="EMBL" id="KAB7889879.1"/>
    </source>
</evidence>
<protein>
    <recommendedName>
        <fullName evidence="6">Oligosaccharide repeat unit polymerase</fullName>
    </recommendedName>
</protein>
<keyword evidence="1" id="KW-1133">Transmembrane helix</keyword>
<feature type="transmembrane region" description="Helical" evidence="1">
    <location>
        <begin position="226"/>
        <end position="242"/>
    </location>
</feature>
<feature type="transmembrane region" description="Helical" evidence="1">
    <location>
        <begin position="9"/>
        <end position="29"/>
    </location>
</feature>
<accession>A0A6L4WX09</accession>
<feature type="transmembrane region" description="Helical" evidence="1">
    <location>
        <begin position="178"/>
        <end position="197"/>
    </location>
</feature>
<feature type="transmembrane region" description="Helical" evidence="1">
    <location>
        <begin position="98"/>
        <end position="116"/>
    </location>
</feature>
<evidence type="ECO:0000256" key="1">
    <source>
        <dbReference type="SAM" id="Phobius"/>
    </source>
</evidence>
<dbReference type="Proteomes" id="UP000472839">
    <property type="component" value="Unassembled WGS sequence"/>
</dbReference>
<dbReference type="EMBL" id="WFKK01000009">
    <property type="protein sequence ID" value="KAB7889879.1"/>
    <property type="molecule type" value="Genomic_DNA"/>
</dbReference>
<dbReference type="Proteomes" id="UP000461010">
    <property type="component" value="Unassembled WGS sequence"/>
</dbReference>
<keyword evidence="1" id="KW-0812">Transmembrane</keyword>
<evidence type="ECO:0000313" key="3">
    <source>
        <dbReference type="EMBL" id="KAB7890200.1"/>
    </source>
</evidence>
<evidence type="ECO:0000313" key="5">
    <source>
        <dbReference type="Proteomes" id="UP000472839"/>
    </source>
</evidence>